<dbReference type="InterPro" id="IPR027417">
    <property type="entry name" value="P-loop_NTPase"/>
</dbReference>
<dbReference type="GO" id="GO:0016740">
    <property type="term" value="F:transferase activity"/>
    <property type="evidence" value="ECO:0007669"/>
    <property type="project" value="UniProtKB-KW"/>
</dbReference>
<dbReference type="Proteomes" id="UP000472676">
    <property type="component" value="Unassembled WGS sequence"/>
</dbReference>
<dbReference type="SUPFAM" id="SSF52540">
    <property type="entry name" value="P-loop containing nucleoside triphosphate hydrolases"/>
    <property type="match status" value="1"/>
</dbReference>
<name>A0A6M2BMS1_9GAMM</name>
<sequence length="384" mass="44328">MAQTLLAEQLIEQARKATGLERFDSESFREGLDVFLRDVNACQYTESGMQRLIGSVVGALSTRLKVNAYLEQRPELLQRPVERPVFVFGVPRTGTTLLSNLLAADPHRRSPLTWEIDDPVPPPTRAMLYRDPRALARLEQEKAMLAARPEMGKYYRNSAIYPNECMFFIHADFKALMWESRGVLPNYRDWLFGQADLRSTYEYHRRFLQLLQADAPGVWNLKQPSHALWIETLLKVYPDARLVWTHRDPLTATGSFCSLLSLSHQAFMGRVDAKWLGDNCAWQAVEHANRIMDFRDRFGEERVIDVHYGELMRNPIETTRALYQSLGDDYSAEAEASMTSWLADNPQDKFGRHEYKLAQYGLTVDQVRGMFERYSSRYDVEAEA</sequence>
<dbReference type="Gene3D" id="3.40.50.300">
    <property type="entry name" value="P-loop containing nucleotide triphosphate hydrolases"/>
    <property type="match status" value="1"/>
</dbReference>
<gene>
    <name evidence="1" type="ORF">G7Y85_04190</name>
</gene>
<organism evidence="1 2">
    <name type="scientific">Solimonas terrae</name>
    <dbReference type="NCBI Taxonomy" id="1396819"/>
    <lineage>
        <taxon>Bacteria</taxon>
        <taxon>Pseudomonadati</taxon>
        <taxon>Pseudomonadota</taxon>
        <taxon>Gammaproteobacteria</taxon>
        <taxon>Nevskiales</taxon>
        <taxon>Nevskiaceae</taxon>
        <taxon>Solimonas</taxon>
    </lineage>
</organism>
<accession>A0A6M2BMS1</accession>
<keyword evidence="2" id="KW-1185">Reference proteome</keyword>
<dbReference type="RefSeq" id="WP_166252268.1">
    <property type="nucleotide sequence ID" value="NZ_JAAMOW010000002.1"/>
</dbReference>
<dbReference type="PANTHER" id="PTHR36451">
    <property type="entry name" value="PAPS-DEPENDENT SULFOTRANSFERASE STF3"/>
    <property type="match status" value="1"/>
</dbReference>
<dbReference type="PANTHER" id="PTHR36451:SF1">
    <property type="entry name" value="OMEGA-HYDROXY-BETA-DIHYDROMENAQUINONE-9 SULFOTRANSFERASE STF3"/>
    <property type="match status" value="1"/>
</dbReference>
<dbReference type="AlphaFoldDB" id="A0A6M2BMS1"/>
<reference evidence="1 2" key="1">
    <citation type="journal article" date="2014" name="Int. J. Syst. Evol. Microbiol.">
        <title>Solimonas terrae sp. nov., isolated from soil.</title>
        <authorList>
            <person name="Kim S.J."/>
            <person name="Moon J.Y."/>
            <person name="Weon H.Y."/>
            <person name="Ahn J.H."/>
            <person name="Chen W.M."/>
            <person name="Kwon S.W."/>
        </authorList>
    </citation>
    <scope>NUCLEOTIDE SEQUENCE [LARGE SCALE GENOMIC DNA]</scope>
    <source>
        <strain evidence="1 2">KIS83-12</strain>
    </source>
</reference>
<keyword evidence="1" id="KW-0808">Transferase</keyword>
<evidence type="ECO:0000313" key="1">
    <source>
        <dbReference type="EMBL" id="NGY03952.1"/>
    </source>
</evidence>
<evidence type="ECO:0000313" key="2">
    <source>
        <dbReference type="Proteomes" id="UP000472676"/>
    </source>
</evidence>
<protein>
    <submittedName>
        <fullName evidence="1">Sulfotransferase</fullName>
    </submittedName>
</protein>
<dbReference type="InterPro" id="IPR052736">
    <property type="entry name" value="Stf3_sulfotransferase"/>
</dbReference>
<dbReference type="Pfam" id="PF13469">
    <property type="entry name" value="Sulfotransfer_3"/>
    <property type="match status" value="1"/>
</dbReference>
<dbReference type="EMBL" id="JAAMOW010000002">
    <property type="protein sequence ID" value="NGY03952.1"/>
    <property type="molecule type" value="Genomic_DNA"/>
</dbReference>
<proteinExistence type="predicted"/>
<comment type="caution">
    <text evidence="1">The sequence shown here is derived from an EMBL/GenBank/DDBJ whole genome shotgun (WGS) entry which is preliminary data.</text>
</comment>